<keyword evidence="6" id="KW-0406">Ion transport</keyword>
<dbReference type="Proteomes" id="UP000218231">
    <property type="component" value="Unassembled WGS sequence"/>
</dbReference>
<dbReference type="SMART" id="SM00918">
    <property type="entry name" value="Lig_chan-Glu_bd"/>
    <property type="match status" value="1"/>
</dbReference>
<evidence type="ECO:0000256" key="3">
    <source>
        <dbReference type="ARBA" id="ARBA00022475"/>
    </source>
</evidence>
<sequence>MMYFIACHTRQGVKFYITQKTDDVGVQKLTQENTTDTKDYIDDSAFMVTGHYNKNYSTLKNRTLRILVPTIEPPYVNYVNFSEAAPKQIGYNPGIVIEILKDIGHLLNLTYEIIETNDHLWGTMINRTWTGAFGMLARNEVDIIAGGAIMDYDRNVVSDLTYPFEFEFTGMLIQSPDEYEDKRFLIVMEPFSLTAQGGPHRGVGSSSA</sequence>
<keyword evidence="3" id="KW-1003">Cell membrane</keyword>
<dbReference type="EMBL" id="LIAE01010318">
    <property type="protein sequence ID" value="PAV63270.1"/>
    <property type="molecule type" value="Genomic_DNA"/>
</dbReference>
<evidence type="ECO:0000256" key="10">
    <source>
        <dbReference type="ARBA" id="ARBA00023286"/>
    </source>
</evidence>
<dbReference type="PANTHER" id="PTHR42643:SF24">
    <property type="entry name" value="IONOTROPIC RECEPTOR 60A"/>
    <property type="match status" value="1"/>
</dbReference>
<evidence type="ECO:0000256" key="5">
    <source>
        <dbReference type="ARBA" id="ARBA00022989"/>
    </source>
</evidence>
<dbReference type="SUPFAM" id="SSF53850">
    <property type="entry name" value="Periplasmic binding protein-like II"/>
    <property type="match status" value="1"/>
</dbReference>
<reference evidence="13 14" key="1">
    <citation type="journal article" date="2017" name="Curr. Biol.">
        <title>Genome architecture and evolution of a unichromosomal asexual nematode.</title>
        <authorList>
            <person name="Fradin H."/>
            <person name="Zegar C."/>
            <person name="Gutwein M."/>
            <person name="Lucas J."/>
            <person name="Kovtun M."/>
            <person name="Corcoran D."/>
            <person name="Baugh L.R."/>
            <person name="Kiontke K."/>
            <person name="Gunsalus K."/>
            <person name="Fitch D.H."/>
            <person name="Piano F."/>
        </authorList>
    </citation>
    <scope>NUCLEOTIDE SEQUENCE [LARGE SCALE GENOMIC DNA]</scope>
    <source>
        <strain evidence="13">PF1309</strain>
    </source>
</reference>
<evidence type="ECO:0000259" key="12">
    <source>
        <dbReference type="SMART" id="SM00918"/>
    </source>
</evidence>
<organism evidence="13 14">
    <name type="scientific">Diploscapter pachys</name>
    <dbReference type="NCBI Taxonomy" id="2018661"/>
    <lineage>
        <taxon>Eukaryota</taxon>
        <taxon>Metazoa</taxon>
        <taxon>Ecdysozoa</taxon>
        <taxon>Nematoda</taxon>
        <taxon>Chromadorea</taxon>
        <taxon>Rhabditida</taxon>
        <taxon>Rhabditina</taxon>
        <taxon>Rhabditomorpha</taxon>
        <taxon>Rhabditoidea</taxon>
        <taxon>Rhabditidae</taxon>
        <taxon>Diploscapter</taxon>
    </lineage>
</organism>
<evidence type="ECO:0000256" key="7">
    <source>
        <dbReference type="ARBA" id="ARBA00023136"/>
    </source>
</evidence>
<keyword evidence="9" id="KW-0325">Glycoprotein</keyword>
<accession>A0A2A2JNK9</accession>
<protein>
    <recommendedName>
        <fullName evidence="12">Ionotropic glutamate receptor L-glutamate and glycine-binding domain-containing protein</fullName>
    </recommendedName>
</protein>
<evidence type="ECO:0000256" key="2">
    <source>
        <dbReference type="ARBA" id="ARBA00022448"/>
    </source>
</evidence>
<dbReference type="Gene3D" id="3.40.190.10">
    <property type="entry name" value="Periplasmic binding protein-like II"/>
    <property type="match status" value="1"/>
</dbReference>
<keyword evidence="11" id="KW-0407">Ion channel</keyword>
<dbReference type="GO" id="GO:0015276">
    <property type="term" value="F:ligand-gated monoatomic ion channel activity"/>
    <property type="evidence" value="ECO:0007669"/>
    <property type="project" value="InterPro"/>
</dbReference>
<dbReference type="STRING" id="2018661.A0A2A2JNK9"/>
<evidence type="ECO:0000256" key="4">
    <source>
        <dbReference type="ARBA" id="ARBA00022692"/>
    </source>
</evidence>
<keyword evidence="8" id="KW-0675">Receptor</keyword>
<proteinExistence type="predicted"/>
<comment type="caution">
    <text evidence="13">The sequence shown here is derived from an EMBL/GenBank/DDBJ whole genome shotgun (WGS) entry which is preliminary data.</text>
</comment>
<dbReference type="PANTHER" id="PTHR42643">
    <property type="entry name" value="IONOTROPIC RECEPTOR 20A-RELATED"/>
    <property type="match status" value="1"/>
</dbReference>
<keyword evidence="14" id="KW-1185">Reference proteome</keyword>
<evidence type="ECO:0000256" key="11">
    <source>
        <dbReference type="ARBA" id="ARBA00023303"/>
    </source>
</evidence>
<dbReference type="Pfam" id="PF10613">
    <property type="entry name" value="Lig_chan-Glu_bd"/>
    <property type="match status" value="1"/>
</dbReference>
<evidence type="ECO:0000256" key="9">
    <source>
        <dbReference type="ARBA" id="ARBA00023180"/>
    </source>
</evidence>
<feature type="domain" description="Ionotropic glutamate receptor L-glutamate and glycine-binding" evidence="12">
    <location>
        <begin position="74"/>
        <end position="138"/>
    </location>
</feature>
<name>A0A2A2JNK9_9BILA</name>
<keyword evidence="4" id="KW-0812">Transmembrane</keyword>
<evidence type="ECO:0000313" key="13">
    <source>
        <dbReference type="EMBL" id="PAV63270.1"/>
    </source>
</evidence>
<keyword evidence="10" id="KW-1071">Ligand-gated ion channel</keyword>
<dbReference type="GO" id="GO:0005886">
    <property type="term" value="C:plasma membrane"/>
    <property type="evidence" value="ECO:0007669"/>
    <property type="project" value="UniProtKB-SubCell"/>
</dbReference>
<dbReference type="InterPro" id="IPR052192">
    <property type="entry name" value="Insect_Ionotropic_Sensory_Rcpt"/>
</dbReference>
<dbReference type="AlphaFoldDB" id="A0A2A2JNK9"/>
<evidence type="ECO:0000256" key="6">
    <source>
        <dbReference type="ARBA" id="ARBA00023065"/>
    </source>
</evidence>
<gene>
    <name evidence="13" type="ORF">WR25_02402</name>
</gene>
<dbReference type="OrthoDB" id="9997229at2759"/>
<keyword evidence="2" id="KW-0813">Transport</keyword>
<evidence type="ECO:0000256" key="1">
    <source>
        <dbReference type="ARBA" id="ARBA00004651"/>
    </source>
</evidence>
<evidence type="ECO:0000256" key="8">
    <source>
        <dbReference type="ARBA" id="ARBA00023170"/>
    </source>
</evidence>
<comment type="subcellular location">
    <subcellularLocation>
        <location evidence="1">Cell membrane</location>
        <topology evidence="1">Multi-pass membrane protein</topology>
    </subcellularLocation>
</comment>
<evidence type="ECO:0000313" key="14">
    <source>
        <dbReference type="Proteomes" id="UP000218231"/>
    </source>
</evidence>
<keyword evidence="5" id="KW-1133">Transmembrane helix</keyword>
<dbReference type="InterPro" id="IPR019594">
    <property type="entry name" value="Glu/Gly-bd"/>
</dbReference>
<keyword evidence="7" id="KW-0472">Membrane</keyword>